<sequence length="159" mass="16967">MAGDDRRHSGSTQGQRALYRAEVERVLAEAERRERAAHHRVRFWSVMDVALGFPAAVLAALSGAAGLSSPDARVPAALLALVAAGFAAGAGFLRSDVRRAENRRSRLAWAEVEAGARWLLVHEEQMRNEAGSEALRSLLACRTKAIATHAGAAEGGTRS</sequence>
<keyword evidence="3" id="KW-1185">Reference proteome</keyword>
<dbReference type="EMBL" id="JBIBDZ010000011">
    <property type="protein sequence ID" value="MFF5922693.1"/>
    <property type="molecule type" value="Genomic_DNA"/>
</dbReference>
<feature type="transmembrane region" description="Helical" evidence="1">
    <location>
        <begin position="74"/>
        <end position="93"/>
    </location>
</feature>
<keyword evidence="1" id="KW-0472">Membrane</keyword>
<dbReference type="RefSeq" id="WP_388310057.1">
    <property type="nucleotide sequence ID" value="NZ_JBIBDZ010000011.1"/>
</dbReference>
<keyword evidence="1" id="KW-0812">Transmembrane</keyword>
<dbReference type="Proteomes" id="UP001602370">
    <property type="component" value="Unassembled WGS sequence"/>
</dbReference>
<proteinExistence type="predicted"/>
<name>A0ABW6XYW1_9ACTN</name>
<gene>
    <name evidence="2" type="ORF">ACFY8C_30870</name>
</gene>
<comment type="caution">
    <text evidence="2">The sequence shown here is derived from an EMBL/GenBank/DDBJ whole genome shotgun (WGS) entry which is preliminary data.</text>
</comment>
<feature type="transmembrane region" description="Helical" evidence="1">
    <location>
        <begin position="41"/>
        <end position="62"/>
    </location>
</feature>
<evidence type="ECO:0000313" key="3">
    <source>
        <dbReference type="Proteomes" id="UP001602370"/>
    </source>
</evidence>
<reference evidence="2 3" key="1">
    <citation type="submission" date="2024-10" db="EMBL/GenBank/DDBJ databases">
        <title>The Natural Products Discovery Center: Release of the First 8490 Sequenced Strains for Exploring Actinobacteria Biosynthetic Diversity.</title>
        <authorList>
            <person name="Kalkreuter E."/>
            <person name="Kautsar S.A."/>
            <person name="Yang D."/>
            <person name="Bader C.D."/>
            <person name="Teijaro C.N."/>
            <person name="Fluegel L."/>
            <person name="Davis C.M."/>
            <person name="Simpson J.R."/>
            <person name="Lauterbach L."/>
            <person name="Steele A.D."/>
            <person name="Gui C."/>
            <person name="Meng S."/>
            <person name="Li G."/>
            <person name="Viehrig K."/>
            <person name="Ye F."/>
            <person name="Su P."/>
            <person name="Kiefer A.F."/>
            <person name="Nichols A."/>
            <person name="Cepeda A.J."/>
            <person name="Yan W."/>
            <person name="Fan B."/>
            <person name="Jiang Y."/>
            <person name="Adhikari A."/>
            <person name="Zheng C.-J."/>
            <person name="Schuster L."/>
            <person name="Cowan T.M."/>
            <person name="Smanski M.J."/>
            <person name="Chevrette M.G."/>
            <person name="De Carvalho L.P.S."/>
            <person name="Shen B."/>
        </authorList>
    </citation>
    <scope>NUCLEOTIDE SEQUENCE [LARGE SCALE GENOMIC DNA]</scope>
    <source>
        <strain evidence="2 3">NPDC012605</strain>
    </source>
</reference>
<organism evidence="2 3">
    <name type="scientific">Streptomyces flavochromogenes</name>
    <dbReference type="NCBI Taxonomy" id="68199"/>
    <lineage>
        <taxon>Bacteria</taxon>
        <taxon>Bacillati</taxon>
        <taxon>Actinomycetota</taxon>
        <taxon>Actinomycetes</taxon>
        <taxon>Kitasatosporales</taxon>
        <taxon>Streptomycetaceae</taxon>
        <taxon>Streptomyces</taxon>
    </lineage>
</organism>
<protein>
    <recommendedName>
        <fullName evidence="4">SLATT domain-containing protein</fullName>
    </recommendedName>
</protein>
<evidence type="ECO:0000256" key="1">
    <source>
        <dbReference type="SAM" id="Phobius"/>
    </source>
</evidence>
<evidence type="ECO:0000313" key="2">
    <source>
        <dbReference type="EMBL" id="MFF5922693.1"/>
    </source>
</evidence>
<accession>A0ABW6XYW1</accession>
<evidence type="ECO:0008006" key="4">
    <source>
        <dbReference type="Google" id="ProtNLM"/>
    </source>
</evidence>
<keyword evidence="1" id="KW-1133">Transmembrane helix</keyword>